<dbReference type="InterPro" id="IPR052342">
    <property type="entry name" value="MCH/BMMD"/>
</dbReference>
<accession>A0A318TXD7</accession>
<dbReference type="PANTHER" id="PTHR43664">
    <property type="entry name" value="MONOAMINE OXIDASE-RELATED"/>
    <property type="match status" value="1"/>
</dbReference>
<reference evidence="2 3" key="1">
    <citation type="submission" date="2018-06" db="EMBL/GenBank/DDBJ databases">
        <title>Genomic Encyclopedia of Archaeal and Bacterial Type Strains, Phase II (KMG-II): from individual species to whole genera.</title>
        <authorList>
            <person name="Goeker M."/>
        </authorList>
    </citation>
    <scope>NUCLEOTIDE SEQUENCE [LARGE SCALE GENOMIC DNA]</scope>
    <source>
        <strain evidence="2 3">KACC 16626</strain>
    </source>
</reference>
<dbReference type="SUPFAM" id="SSF54637">
    <property type="entry name" value="Thioesterase/thiol ester dehydrase-isomerase"/>
    <property type="match status" value="1"/>
</dbReference>
<evidence type="ECO:0000259" key="1">
    <source>
        <dbReference type="Pfam" id="PF01575"/>
    </source>
</evidence>
<keyword evidence="3" id="KW-1185">Reference proteome</keyword>
<comment type="caution">
    <text evidence="2">The sequence shown here is derived from an EMBL/GenBank/DDBJ whole genome shotgun (WGS) entry which is preliminary data.</text>
</comment>
<sequence>MLLRKGLKLGKKIDEIIVGEKLQLNEKIEDKDLLLYLGLTNDNNPLYIQHDYALDTPYKKPIVPAIMLNGIITSAISKHLPGPGSHIREQNIIYLEPVYHYETIELLLEVQHIDFAQNFVEIYVNAFKDKKIQVLNGVIKVVPPY</sequence>
<dbReference type="InterPro" id="IPR002539">
    <property type="entry name" value="MaoC-like_dom"/>
</dbReference>
<dbReference type="AlphaFoldDB" id="A0A318TXD7"/>
<evidence type="ECO:0000313" key="2">
    <source>
        <dbReference type="EMBL" id="PYF09033.1"/>
    </source>
</evidence>
<evidence type="ECO:0000313" key="3">
    <source>
        <dbReference type="Proteomes" id="UP000247416"/>
    </source>
</evidence>
<dbReference type="PANTHER" id="PTHR43664:SF1">
    <property type="entry name" value="BETA-METHYLMALYL-COA DEHYDRATASE"/>
    <property type="match status" value="1"/>
</dbReference>
<organism evidence="2 3">
    <name type="scientific">Ureibacillus chungkukjangi</name>
    <dbReference type="NCBI Taxonomy" id="1202712"/>
    <lineage>
        <taxon>Bacteria</taxon>
        <taxon>Bacillati</taxon>
        <taxon>Bacillota</taxon>
        <taxon>Bacilli</taxon>
        <taxon>Bacillales</taxon>
        <taxon>Caryophanaceae</taxon>
        <taxon>Ureibacillus</taxon>
    </lineage>
</organism>
<feature type="domain" description="MaoC-like" evidence="1">
    <location>
        <begin position="25"/>
        <end position="112"/>
    </location>
</feature>
<dbReference type="OrthoDB" id="2691304at2"/>
<dbReference type="Proteomes" id="UP000247416">
    <property type="component" value="Unassembled WGS sequence"/>
</dbReference>
<dbReference type="Pfam" id="PF01575">
    <property type="entry name" value="MaoC_dehydratas"/>
    <property type="match status" value="1"/>
</dbReference>
<dbReference type="EMBL" id="QJTJ01000001">
    <property type="protein sequence ID" value="PYF09033.1"/>
    <property type="molecule type" value="Genomic_DNA"/>
</dbReference>
<dbReference type="InterPro" id="IPR029069">
    <property type="entry name" value="HotDog_dom_sf"/>
</dbReference>
<protein>
    <submittedName>
        <fullName evidence="2">MaoC dehydratase-like protein</fullName>
    </submittedName>
</protein>
<name>A0A318TXD7_9BACL</name>
<dbReference type="Gene3D" id="3.10.129.10">
    <property type="entry name" value="Hotdog Thioesterase"/>
    <property type="match status" value="1"/>
</dbReference>
<proteinExistence type="predicted"/>
<gene>
    <name evidence="2" type="ORF">BJ095_101259</name>
</gene>
<dbReference type="RefSeq" id="WP_107934256.1">
    <property type="nucleotide sequence ID" value="NZ_CP085009.1"/>
</dbReference>